<sequence length="145" mass="16159">MAESHVISGLVAKRAEVAGQITSYQSEIQRLQSALSHLDGTIKLFAPEFDLRTVKSKRTNARNQYFGHGEAQRMTLDVLREVGEPMCSREIANALIQRKHIESTAAIVARIQKNILAVLHRLMANNIIKAIDAQGEPGVMQWEIV</sequence>
<keyword evidence="2" id="KW-1185">Reference proteome</keyword>
<proteinExistence type="predicted"/>
<reference evidence="1 2" key="1">
    <citation type="submission" date="2020-08" db="EMBL/GenBank/DDBJ databases">
        <title>Novel species isolated from subtropical streams in China.</title>
        <authorList>
            <person name="Lu H."/>
        </authorList>
    </citation>
    <scope>NUCLEOTIDE SEQUENCE [LARGE SCALE GENOMIC DNA]</scope>
    <source>
        <strain evidence="1 2">KCTC 52442</strain>
    </source>
</reference>
<comment type="caution">
    <text evidence="1">The sequence shown here is derived from an EMBL/GenBank/DDBJ whole genome shotgun (WGS) entry which is preliminary data.</text>
</comment>
<dbReference type="RefSeq" id="WP_186891470.1">
    <property type="nucleotide sequence ID" value="NZ_JACOFU010000005.1"/>
</dbReference>
<dbReference type="EMBL" id="JACOFU010000005">
    <property type="protein sequence ID" value="MBC3832424.1"/>
    <property type="molecule type" value="Genomic_DNA"/>
</dbReference>
<protein>
    <submittedName>
        <fullName evidence="1">Uncharacterized protein</fullName>
    </submittedName>
</protein>
<accession>A0ABR6XSG6</accession>
<name>A0ABR6XSG6_9BURK</name>
<gene>
    <name evidence="1" type="ORF">H8K33_13035</name>
</gene>
<dbReference type="Proteomes" id="UP000643610">
    <property type="component" value="Unassembled WGS sequence"/>
</dbReference>
<organism evidence="1 2">
    <name type="scientific">Undibacterium amnicola</name>
    <dbReference type="NCBI Taxonomy" id="1834038"/>
    <lineage>
        <taxon>Bacteria</taxon>
        <taxon>Pseudomonadati</taxon>
        <taxon>Pseudomonadota</taxon>
        <taxon>Betaproteobacteria</taxon>
        <taxon>Burkholderiales</taxon>
        <taxon>Oxalobacteraceae</taxon>
        <taxon>Undibacterium</taxon>
    </lineage>
</organism>
<evidence type="ECO:0000313" key="1">
    <source>
        <dbReference type="EMBL" id="MBC3832424.1"/>
    </source>
</evidence>
<evidence type="ECO:0000313" key="2">
    <source>
        <dbReference type="Proteomes" id="UP000643610"/>
    </source>
</evidence>